<proteinExistence type="predicted"/>
<keyword evidence="2" id="KW-1185">Reference proteome</keyword>
<dbReference type="EMBL" id="LXQA010088993">
    <property type="protein sequence ID" value="MCI13632.1"/>
    <property type="molecule type" value="Genomic_DNA"/>
</dbReference>
<organism evidence="1 2">
    <name type="scientific">Trifolium medium</name>
    <dbReference type="NCBI Taxonomy" id="97028"/>
    <lineage>
        <taxon>Eukaryota</taxon>
        <taxon>Viridiplantae</taxon>
        <taxon>Streptophyta</taxon>
        <taxon>Embryophyta</taxon>
        <taxon>Tracheophyta</taxon>
        <taxon>Spermatophyta</taxon>
        <taxon>Magnoliopsida</taxon>
        <taxon>eudicotyledons</taxon>
        <taxon>Gunneridae</taxon>
        <taxon>Pentapetalae</taxon>
        <taxon>rosids</taxon>
        <taxon>fabids</taxon>
        <taxon>Fabales</taxon>
        <taxon>Fabaceae</taxon>
        <taxon>Papilionoideae</taxon>
        <taxon>50 kb inversion clade</taxon>
        <taxon>NPAAA clade</taxon>
        <taxon>Hologalegina</taxon>
        <taxon>IRL clade</taxon>
        <taxon>Trifolieae</taxon>
        <taxon>Trifolium</taxon>
    </lineage>
</organism>
<reference evidence="1 2" key="1">
    <citation type="journal article" date="2018" name="Front. Plant Sci.">
        <title>Red Clover (Trifolium pratense) and Zigzag Clover (T. medium) - A Picture of Genomic Similarities and Differences.</title>
        <authorList>
            <person name="Dluhosova J."/>
            <person name="Istvanek J."/>
            <person name="Nedelnik J."/>
            <person name="Repkova J."/>
        </authorList>
    </citation>
    <scope>NUCLEOTIDE SEQUENCE [LARGE SCALE GENOMIC DNA]</scope>
    <source>
        <strain evidence="2">cv. 10/8</strain>
        <tissue evidence="1">Leaf</tissue>
    </source>
</reference>
<comment type="caution">
    <text evidence="1">The sequence shown here is derived from an EMBL/GenBank/DDBJ whole genome shotgun (WGS) entry which is preliminary data.</text>
</comment>
<name>A0A392PPG0_9FABA</name>
<feature type="non-terminal residue" evidence="1">
    <location>
        <position position="1"/>
    </location>
</feature>
<dbReference type="AlphaFoldDB" id="A0A392PPG0"/>
<protein>
    <submittedName>
        <fullName evidence="1">Uncharacterized protein</fullName>
    </submittedName>
</protein>
<dbReference type="Proteomes" id="UP000265520">
    <property type="component" value="Unassembled WGS sequence"/>
</dbReference>
<evidence type="ECO:0000313" key="1">
    <source>
        <dbReference type="EMBL" id="MCI13632.1"/>
    </source>
</evidence>
<accession>A0A392PPG0</accession>
<sequence length="27" mass="3113">RALYQQMAMGRIWNGVVPSEALYQQMA</sequence>
<evidence type="ECO:0000313" key="2">
    <source>
        <dbReference type="Proteomes" id="UP000265520"/>
    </source>
</evidence>